<dbReference type="Pfam" id="PF19568">
    <property type="entry name" value="Spore_III_AA"/>
    <property type="match status" value="1"/>
</dbReference>
<evidence type="ECO:0000256" key="2">
    <source>
        <dbReference type="ARBA" id="ARBA00022840"/>
    </source>
</evidence>
<dbReference type="InterPro" id="IPR003593">
    <property type="entry name" value="AAA+_ATPase"/>
</dbReference>
<evidence type="ECO:0000313" key="4">
    <source>
        <dbReference type="EMBL" id="ANW97977.1"/>
    </source>
</evidence>
<dbReference type="RefSeq" id="WP_015358245.1">
    <property type="nucleotide sequence ID" value="NZ_CP014672.1"/>
</dbReference>
<feature type="domain" description="AAA+ ATPase" evidence="3">
    <location>
        <begin position="159"/>
        <end position="308"/>
    </location>
</feature>
<accession>A0A1B1YB21</accession>
<name>A0A1B1YB21_THEST</name>
<reference evidence="4 5" key="1">
    <citation type="submission" date="2016-02" db="EMBL/GenBank/DDBJ databases">
        <title>Comparison of Clostridium stercorarium subspecies using comparative genomics and transcriptomics.</title>
        <authorList>
            <person name="Schellenberg J."/>
            <person name="Thallinger G."/>
            <person name="Levin D.B."/>
            <person name="Zhang X."/>
            <person name="Alvare G."/>
            <person name="Fristensky B."/>
            <person name="Sparling R."/>
        </authorList>
    </citation>
    <scope>NUCLEOTIDE SEQUENCE [LARGE SCALE GENOMIC DNA]</scope>
    <source>
        <strain evidence="4 5">DSM 2910</strain>
    </source>
</reference>
<dbReference type="InterPro" id="IPR045735">
    <property type="entry name" value="Spore_III_AA_AAA+_ATPase"/>
</dbReference>
<gene>
    <name evidence="4" type="ORF">CSTERTH_02430</name>
</gene>
<dbReference type="AlphaFoldDB" id="A0A1B1YB21"/>
<dbReference type="Proteomes" id="UP000092971">
    <property type="component" value="Chromosome"/>
</dbReference>
<dbReference type="NCBIfam" id="TIGR02858">
    <property type="entry name" value="spore_III_AA"/>
    <property type="match status" value="1"/>
</dbReference>
<protein>
    <submittedName>
        <fullName evidence="4">Stage III sporulation protein AA</fullName>
    </submittedName>
</protein>
<evidence type="ECO:0000256" key="1">
    <source>
        <dbReference type="ARBA" id="ARBA00022741"/>
    </source>
</evidence>
<organism evidence="4 5">
    <name type="scientific">Thermoclostridium stercorarium subsp. thermolacticum DSM 2910</name>
    <dbReference type="NCBI Taxonomy" id="1121336"/>
    <lineage>
        <taxon>Bacteria</taxon>
        <taxon>Bacillati</taxon>
        <taxon>Bacillota</taxon>
        <taxon>Clostridia</taxon>
        <taxon>Eubacteriales</taxon>
        <taxon>Oscillospiraceae</taxon>
        <taxon>Thermoclostridium</taxon>
    </lineage>
</organism>
<dbReference type="InterPro" id="IPR027417">
    <property type="entry name" value="P-loop_NTPase"/>
</dbReference>
<dbReference type="Gene3D" id="3.40.50.300">
    <property type="entry name" value="P-loop containing nucleotide triphosphate hydrolases"/>
    <property type="match status" value="1"/>
</dbReference>
<keyword evidence="1" id="KW-0547">Nucleotide-binding</keyword>
<dbReference type="PANTHER" id="PTHR20953">
    <property type="entry name" value="KINASE-RELATED"/>
    <property type="match status" value="1"/>
</dbReference>
<evidence type="ECO:0000313" key="5">
    <source>
        <dbReference type="Proteomes" id="UP000092971"/>
    </source>
</evidence>
<sequence length="369" mass="41173">MRSGNAAVNKIFDDIIPFLPEKVRQAVSYLDLSVLQGIEEIRLRAGKPVMLCCFGKDYFLSEAGHVDNEPTNFALTVGDLNDMVFRICENSYYAYQDEINKGFVTIKGGHRIGLVGTPVVENDRIINIRDISSLNIRIAREIIGFGDGVVKSIFRNRRDIYNTLIISPPGMGKTTLLRDIIRSVSSGVENIFDGLNVGVVDERSEIAACYRGVPQNNLGYRTDVINGINKKEGMEILLRSMSPRVIAVDELGNPDDVYTVLKVMNAGVRILATAHGFDVASLRKRAGFKELFSAGCFERFIVISEKKEFRYELKVTDGEGNVIGVDCKSRRQPADYGKLDNGRLYILPLSDREDRIYSRNPVLFNGTGK</sequence>
<proteinExistence type="predicted"/>
<evidence type="ECO:0000259" key="3">
    <source>
        <dbReference type="SMART" id="SM00382"/>
    </source>
</evidence>
<keyword evidence="2" id="KW-0067">ATP-binding</keyword>
<dbReference type="PANTHER" id="PTHR20953:SF3">
    <property type="entry name" value="P-LOOP CONTAINING NUCLEOSIDE TRIPHOSPHATE HYDROLASES SUPERFAMILY PROTEIN"/>
    <property type="match status" value="1"/>
</dbReference>
<dbReference type="OrthoDB" id="9768243at2"/>
<dbReference type="EMBL" id="CP014672">
    <property type="protein sequence ID" value="ANW97977.1"/>
    <property type="molecule type" value="Genomic_DNA"/>
</dbReference>
<dbReference type="GO" id="GO:0005524">
    <property type="term" value="F:ATP binding"/>
    <property type="evidence" value="ECO:0007669"/>
    <property type="project" value="UniProtKB-KW"/>
</dbReference>
<dbReference type="SUPFAM" id="SSF52540">
    <property type="entry name" value="P-loop containing nucleoside triphosphate hydrolases"/>
    <property type="match status" value="1"/>
</dbReference>
<dbReference type="SMART" id="SM00382">
    <property type="entry name" value="AAA"/>
    <property type="match status" value="1"/>
</dbReference>
<dbReference type="InterPro" id="IPR014217">
    <property type="entry name" value="Spore_III_AA"/>
</dbReference>